<dbReference type="EMBL" id="JABZXO010000032">
    <property type="protein sequence ID" value="MBF1658057.1"/>
    <property type="molecule type" value="Genomic_DNA"/>
</dbReference>
<feature type="region of interest" description="Disordered" evidence="1">
    <location>
        <begin position="640"/>
        <end position="694"/>
    </location>
</feature>
<evidence type="ECO:0000313" key="4">
    <source>
        <dbReference type="Proteomes" id="UP000770330"/>
    </source>
</evidence>
<feature type="transmembrane region" description="Helical" evidence="2">
    <location>
        <begin position="430"/>
        <end position="447"/>
    </location>
</feature>
<dbReference type="RefSeq" id="WP_303945674.1">
    <property type="nucleotide sequence ID" value="NZ_JABZXO010000032.1"/>
</dbReference>
<evidence type="ECO:0000256" key="1">
    <source>
        <dbReference type="SAM" id="MobiDB-lite"/>
    </source>
</evidence>
<feature type="transmembrane region" description="Helical" evidence="2">
    <location>
        <begin position="117"/>
        <end position="138"/>
    </location>
</feature>
<keyword evidence="2" id="KW-1133">Transmembrane helix</keyword>
<keyword evidence="2" id="KW-0472">Membrane</keyword>
<feature type="compositionally biased region" description="Basic and acidic residues" evidence="1">
    <location>
        <begin position="640"/>
        <end position="675"/>
    </location>
</feature>
<protein>
    <submittedName>
        <fullName evidence="3">Uncharacterized protein</fullName>
    </submittedName>
</protein>
<accession>A0A930L808</accession>
<comment type="caution">
    <text evidence="3">The sequence shown here is derived from an EMBL/GenBank/DDBJ whole genome shotgun (WGS) entry which is preliminary data.</text>
</comment>
<name>A0A930L808_9MICC</name>
<keyword evidence="2" id="KW-0812">Transmembrane</keyword>
<organism evidence="3 4">
    <name type="scientific">Rothia mucilaginosa</name>
    <dbReference type="NCBI Taxonomy" id="43675"/>
    <lineage>
        <taxon>Bacteria</taxon>
        <taxon>Bacillati</taxon>
        <taxon>Actinomycetota</taxon>
        <taxon>Actinomycetes</taxon>
        <taxon>Micrococcales</taxon>
        <taxon>Micrococcaceae</taxon>
        <taxon>Rothia</taxon>
    </lineage>
</organism>
<gene>
    <name evidence="3" type="ORF">HXO61_09055</name>
</gene>
<reference evidence="3" key="1">
    <citation type="submission" date="2020-04" db="EMBL/GenBank/DDBJ databases">
        <title>Deep metagenomics examines the oral microbiome during advanced dental caries in children, revealing novel taxa and co-occurrences with host molecules.</title>
        <authorList>
            <person name="Baker J.L."/>
            <person name="Morton J.T."/>
            <person name="Dinis M."/>
            <person name="Alvarez R."/>
            <person name="Tran N.C."/>
            <person name="Knight R."/>
            <person name="Edlund A."/>
        </authorList>
    </citation>
    <scope>NUCLEOTIDE SEQUENCE</scope>
    <source>
        <strain evidence="3">JCVI_39_bin.18</strain>
    </source>
</reference>
<feature type="transmembrane region" description="Helical" evidence="2">
    <location>
        <begin position="399"/>
        <end position="418"/>
    </location>
</feature>
<feature type="transmembrane region" description="Helical" evidence="2">
    <location>
        <begin position="340"/>
        <end position="362"/>
    </location>
</feature>
<dbReference type="Proteomes" id="UP000770330">
    <property type="component" value="Unassembled WGS sequence"/>
</dbReference>
<feature type="transmembrane region" description="Helical" evidence="2">
    <location>
        <begin position="182"/>
        <end position="202"/>
    </location>
</feature>
<evidence type="ECO:0000313" key="3">
    <source>
        <dbReference type="EMBL" id="MBF1658057.1"/>
    </source>
</evidence>
<evidence type="ECO:0000256" key="2">
    <source>
        <dbReference type="SAM" id="Phobius"/>
    </source>
</evidence>
<feature type="compositionally biased region" description="Basic residues" evidence="1">
    <location>
        <begin position="676"/>
        <end position="687"/>
    </location>
</feature>
<proteinExistence type="predicted"/>
<feature type="transmembrane region" description="Helical" evidence="2">
    <location>
        <begin position="159"/>
        <end position="176"/>
    </location>
</feature>
<dbReference type="AlphaFoldDB" id="A0A930L808"/>
<sequence>MILFLKQYQSPTAVLVQWWCLFAARHPRTALALKVMGLYLILAAVTDPVVHADDGQKNGGGGDAFTMFLDTSNLKDKEGIEINRYSTLPLDRGDAFTYNKTIIGNILDFMWGVHYRIVSLSLAILHYVLSFEWLDWLLSPFMFIGAQVSPLMERMHIHPLILTLAAAAFSVAFFMMRRRGAALAELSIILGIVSLISGSALANPTAQLRDHKGPDGTQQTGWLLNSTTWASDVASEIYLHDKKQQQIEASGMGQGLTNQKPQDIITRSLVSVLVREPYQLVAFGQNLDGKCKTDFNNMVREKDYKDVASNERRDAITGSSGCSDTKKWVDNPDLYRAGDLLSYTLSALAPLFLVAVFIVLIFKTVFDACVNAVLTTVYAWYAMLPAVDRRKFFDRAIGTFFSCLKVGVLIGVLILYLYILEQFYDATAKWAPLLRSIVMATLIFILAKKSWEFFRDRNFDGSGLAERLSRMGLKGSSGAGAPVRFTNVPSALSPHTVSMAGIGGGSSGAGGSSAVVPAGSRGAGSGSGVGSKLLAPINSFRAKRQPAYADSGVPQNHAAMRQYMGPATKKHYRSARNLSRKGRALKFAGTAVALVPGGLAPGIGMRLTGAAMQHRGQHRMRKVESEYAYPTFSIYDRLGQSEEELRRRKDQEEQAEREQKEQEEQEQREQKEQKKKEKKRKKDRKKKKEDEKKD</sequence>